<proteinExistence type="predicted"/>
<sequence>MAKIKYYYDTETCRYERVKTSNFDIFLNAVGILFLCSIFGFGFSLIYDRYFPSAEEQRLANQVKVYQEALDKLEGEMSSIDEMMTVLQERDNDIYRVVLGAEPIAMEVRRAGTGGSKNLFEMLENGAVQEESIVTVEQKLKNLKRQMFIQTQSYDEVAKRALEKEDMLASMPAIQPVENKKMKRLASGYGMRIHPIYKVKKMHRGIDFSAKKGTPIYATGNGKVVKARKSNRGYGWHITIDHKYGYQTLYAHMSKFDVKVGEVVKRGQKIGEIGNTGSSTAPHLHYEVRYKKRAVNPIKYFTKDISPEQYAILLERASRETQSLGYSE</sequence>
<dbReference type="SUPFAM" id="SSF51261">
    <property type="entry name" value="Duplicated hybrid motif"/>
    <property type="match status" value="1"/>
</dbReference>
<evidence type="ECO:0000259" key="3">
    <source>
        <dbReference type="Pfam" id="PF01551"/>
    </source>
</evidence>
<reference evidence="5" key="1">
    <citation type="journal article" date="2019" name="Int. J. Syst. Evol. Microbiol.">
        <title>The Global Catalogue of Microorganisms (GCM) 10K type strain sequencing project: providing services to taxonomists for standard genome sequencing and annotation.</title>
        <authorList>
            <consortium name="The Broad Institute Genomics Platform"/>
            <consortium name="The Broad Institute Genome Sequencing Center for Infectious Disease"/>
            <person name="Wu L."/>
            <person name="Ma J."/>
        </authorList>
    </citation>
    <scope>NUCLEOTIDE SEQUENCE [LARGE SCALE GENOMIC DNA]</scope>
    <source>
        <strain evidence="5">JCM 18326</strain>
    </source>
</reference>
<keyword evidence="2" id="KW-0812">Transmembrane</keyword>
<dbReference type="InterPro" id="IPR050570">
    <property type="entry name" value="Cell_wall_metabolism_enzyme"/>
</dbReference>
<protein>
    <submittedName>
        <fullName evidence="4">M23 family metallopeptidase</fullName>
    </submittedName>
</protein>
<evidence type="ECO:0000313" key="5">
    <source>
        <dbReference type="Proteomes" id="UP001500298"/>
    </source>
</evidence>
<dbReference type="RefSeq" id="WP_345370799.1">
    <property type="nucleotide sequence ID" value="NZ_BAABJX010000024.1"/>
</dbReference>
<comment type="caution">
    <text evidence="4">The sequence shown here is derived from an EMBL/GenBank/DDBJ whole genome shotgun (WGS) entry which is preliminary data.</text>
</comment>
<evidence type="ECO:0000256" key="1">
    <source>
        <dbReference type="SAM" id="Coils"/>
    </source>
</evidence>
<keyword evidence="2" id="KW-0472">Membrane</keyword>
<keyword evidence="5" id="KW-1185">Reference proteome</keyword>
<name>A0ABP9DAE9_9BACT</name>
<dbReference type="Pfam" id="PF01551">
    <property type="entry name" value="Peptidase_M23"/>
    <property type="match status" value="1"/>
</dbReference>
<feature type="coiled-coil region" evidence="1">
    <location>
        <begin position="56"/>
        <end position="90"/>
    </location>
</feature>
<evidence type="ECO:0000313" key="4">
    <source>
        <dbReference type="EMBL" id="GAA4831689.1"/>
    </source>
</evidence>
<gene>
    <name evidence="4" type="ORF">GCM10023331_16190</name>
</gene>
<dbReference type="PANTHER" id="PTHR21666">
    <property type="entry name" value="PEPTIDASE-RELATED"/>
    <property type="match status" value="1"/>
</dbReference>
<organism evidence="4 5">
    <name type="scientific">Algivirga pacifica</name>
    <dbReference type="NCBI Taxonomy" id="1162670"/>
    <lineage>
        <taxon>Bacteria</taxon>
        <taxon>Pseudomonadati</taxon>
        <taxon>Bacteroidota</taxon>
        <taxon>Cytophagia</taxon>
        <taxon>Cytophagales</taxon>
        <taxon>Flammeovirgaceae</taxon>
        <taxon>Algivirga</taxon>
    </lineage>
</organism>
<dbReference type="Proteomes" id="UP001500298">
    <property type="component" value="Unassembled WGS sequence"/>
</dbReference>
<accession>A0ABP9DAE9</accession>
<keyword evidence="2" id="KW-1133">Transmembrane helix</keyword>
<dbReference type="InterPro" id="IPR016047">
    <property type="entry name" value="M23ase_b-sheet_dom"/>
</dbReference>
<feature type="transmembrane region" description="Helical" evidence="2">
    <location>
        <begin position="25"/>
        <end position="47"/>
    </location>
</feature>
<dbReference type="Gene3D" id="2.70.70.10">
    <property type="entry name" value="Glucose Permease (Domain IIA)"/>
    <property type="match status" value="1"/>
</dbReference>
<dbReference type="CDD" id="cd12797">
    <property type="entry name" value="M23_peptidase"/>
    <property type="match status" value="1"/>
</dbReference>
<dbReference type="InterPro" id="IPR011055">
    <property type="entry name" value="Dup_hybrid_motif"/>
</dbReference>
<feature type="domain" description="M23ase beta-sheet core" evidence="3">
    <location>
        <begin position="201"/>
        <end position="297"/>
    </location>
</feature>
<evidence type="ECO:0000256" key="2">
    <source>
        <dbReference type="SAM" id="Phobius"/>
    </source>
</evidence>
<dbReference type="PANTHER" id="PTHR21666:SF286">
    <property type="entry name" value="LIPOPROTEIN NLPD"/>
    <property type="match status" value="1"/>
</dbReference>
<dbReference type="EMBL" id="BAABJX010000024">
    <property type="protein sequence ID" value="GAA4831689.1"/>
    <property type="molecule type" value="Genomic_DNA"/>
</dbReference>
<keyword evidence="1" id="KW-0175">Coiled coil</keyword>